<evidence type="ECO:0000256" key="1">
    <source>
        <dbReference type="ARBA" id="ARBA00004651"/>
    </source>
</evidence>
<keyword evidence="4 7" id="KW-1133">Transmembrane helix</keyword>
<evidence type="ECO:0000259" key="8">
    <source>
        <dbReference type="Pfam" id="PF02687"/>
    </source>
</evidence>
<evidence type="ECO:0000256" key="3">
    <source>
        <dbReference type="ARBA" id="ARBA00022692"/>
    </source>
</evidence>
<comment type="similarity">
    <text evidence="6">Belongs to the ABC-4 integral membrane protein family.</text>
</comment>
<keyword evidence="11" id="KW-1185">Reference proteome</keyword>
<comment type="subcellular location">
    <subcellularLocation>
        <location evidence="1">Cell membrane</location>
        <topology evidence="1">Multi-pass membrane protein</topology>
    </subcellularLocation>
</comment>
<dbReference type="EMBL" id="CP007128">
    <property type="protein sequence ID" value="AHG87871.1"/>
    <property type="molecule type" value="Genomic_DNA"/>
</dbReference>
<protein>
    <submittedName>
        <fullName evidence="10">Permease</fullName>
    </submittedName>
</protein>
<dbReference type="PANTHER" id="PTHR30572">
    <property type="entry name" value="MEMBRANE COMPONENT OF TRANSPORTER-RELATED"/>
    <property type="match status" value="1"/>
</dbReference>
<feature type="domain" description="MacB-like periplasmic core" evidence="9">
    <location>
        <begin position="526"/>
        <end position="747"/>
    </location>
</feature>
<name>W0RAQ9_9BACT</name>
<keyword evidence="3 7" id="KW-0812">Transmembrane</keyword>
<dbReference type="NCBIfam" id="TIGR03434">
    <property type="entry name" value="ADOP"/>
    <property type="match status" value="1"/>
</dbReference>
<feature type="transmembrane region" description="Helical" evidence="7">
    <location>
        <begin position="104"/>
        <end position="126"/>
    </location>
</feature>
<dbReference type="OrthoDB" id="1109882at2"/>
<keyword evidence="5 7" id="KW-0472">Membrane</keyword>
<feature type="transmembrane region" description="Helical" evidence="7">
    <location>
        <begin position="781"/>
        <end position="807"/>
    </location>
</feature>
<evidence type="ECO:0000313" key="11">
    <source>
        <dbReference type="Proteomes" id="UP000019151"/>
    </source>
</evidence>
<proteinExistence type="inferred from homology"/>
<evidence type="ECO:0000313" key="10">
    <source>
        <dbReference type="EMBL" id="AHG87871.1"/>
    </source>
</evidence>
<dbReference type="eggNOG" id="COG0577">
    <property type="taxonomic scope" value="Bacteria"/>
</dbReference>
<dbReference type="GO" id="GO:0005886">
    <property type="term" value="C:plasma membrane"/>
    <property type="evidence" value="ECO:0007669"/>
    <property type="project" value="UniProtKB-SubCell"/>
</dbReference>
<organism evidence="10 11">
    <name type="scientific">Gemmatirosa kalamazoonensis</name>
    <dbReference type="NCBI Taxonomy" id="861299"/>
    <lineage>
        <taxon>Bacteria</taxon>
        <taxon>Pseudomonadati</taxon>
        <taxon>Gemmatimonadota</taxon>
        <taxon>Gemmatimonadia</taxon>
        <taxon>Gemmatimonadales</taxon>
        <taxon>Gemmatimonadaceae</taxon>
        <taxon>Gemmatirosa</taxon>
    </lineage>
</organism>
<keyword evidence="2" id="KW-1003">Cell membrane</keyword>
<feature type="transmembrane region" description="Helical" evidence="7">
    <location>
        <begin position="435"/>
        <end position="457"/>
    </location>
</feature>
<dbReference type="AlphaFoldDB" id="W0RAQ9"/>
<dbReference type="HOGENOM" id="CLU_009433_1_0_0"/>
<gene>
    <name evidence="10" type="ORF">J421_0334</name>
</gene>
<evidence type="ECO:0000256" key="6">
    <source>
        <dbReference type="ARBA" id="ARBA00038076"/>
    </source>
</evidence>
<feature type="domain" description="ABC3 transporter permease C-terminal" evidence="8">
    <location>
        <begin position="790"/>
        <end position="903"/>
    </location>
</feature>
<feature type="domain" description="MacB-like periplasmic core" evidence="9">
    <location>
        <begin position="106"/>
        <end position="327"/>
    </location>
</feature>
<dbReference type="Pfam" id="PF02687">
    <property type="entry name" value="FtsX"/>
    <property type="match status" value="2"/>
</dbReference>
<dbReference type="InParanoid" id="W0RAQ9"/>
<feature type="domain" description="ABC3 transporter permease C-terminal" evidence="8">
    <location>
        <begin position="387"/>
        <end position="501"/>
    </location>
</feature>
<dbReference type="Proteomes" id="UP000019151">
    <property type="component" value="Chromosome"/>
</dbReference>
<evidence type="ECO:0000259" key="9">
    <source>
        <dbReference type="Pfam" id="PF12704"/>
    </source>
</evidence>
<dbReference type="Pfam" id="PF12704">
    <property type="entry name" value="MacB_PCD"/>
    <property type="match status" value="2"/>
</dbReference>
<feature type="transmembrane region" description="Helical" evidence="7">
    <location>
        <begin position="380"/>
        <end position="404"/>
    </location>
</feature>
<feature type="transmembrane region" description="Helical" evidence="7">
    <location>
        <begin position="477"/>
        <end position="500"/>
    </location>
</feature>
<dbReference type="STRING" id="861299.J421_0334"/>
<dbReference type="GO" id="GO:0022857">
    <property type="term" value="F:transmembrane transporter activity"/>
    <property type="evidence" value="ECO:0007669"/>
    <property type="project" value="TreeGrafter"/>
</dbReference>
<dbReference type="NCBIfam" id="NF038403">
    <property type="entry name" value="perm_prefix_1"/>
    <property type="match status" value="1"/>
</dbReference>
<evidence type="ECO:0000256" key="2">
    <source>
        <dbReference type="ARBA" id="ARBA00022475"/>
    </source>
</evidence>
<accession>W0RAQ9</accession>
<evidence type="ECO:0000256" key="7">
    <source>
        <dbReference type="SAM" id="Phobius"/>
    </source>
</evidence>
<feature type="transmembrane region" description="Helical" evidence="7">
    <location>
        <begin position="524"/>
        <end position="545"/>
    </location>
</feature>
<evidence type="ECO:0000256" key="5">
    <source>
        <dbReference type="ARBA" id="ARBA00023136"/>
    </source>
</evidence>
<dbReference type="PANTHER" id="PTHR30572:SF4">
    <property type="entry name" value="ABC TRANSPORTER PERMEASE YTRF"/>
    <property type="match status" value="1"/>
</dbReference>
<dbReference type="KEGG" id="gba:J421_0334"/>
<reference evidence="10 11" key="1">
    <citation type="journal article" date="2014" name="Genome Announc.">
        <title>Genome Sequence and Methylome of Soil Bacterium Gemmatirosa kalamazoonensis KBS708T, a Member of the Rarely Cultivated Gemmatimonadetes Phylum.</title>
        <authorList>
            <person name="Debruyn J.M."/>
            <person name="Radosevich M."/>
            <person name="Wommack K.E."/>
            <person name="Polson S.W."/>
            <person name="Hauser L.J."/>
            <person name="Fawaz M.N."/>
            <person name="Korlach J."/>
            <person name="Tsai Y.C."/>
        </authorList>
    </citation>
    <scope>NUCLEOTIDE SEQUENCE [LARGE SCALE GENOMIC DNA]</scope>
    <source>
        <strain evidence="10 11">KBS708</strain>
    </source>
</reference>
<evidence type="ECO:0000256" key="4">
    <source>
        <dbReference type="ARBA" id="ARBA00022989"/>
    </source>
</evidence>
<dbReference type="InterPro" id="IPR003838">
    <property type="entry name" value="ABC3_permease_C"/>
</dbReference>
<sequence length="910" mass="96718">MPNIPGLRRFFRLATRRTDVARDVDAELAFHFEMTAAELERRGLSPQAARDEARRRFGDVDARRAELRRIDERHDRARRSTEWLQGLASDVRLGARTLRRSPGFAAVVVVTLALGIGANAMMFGIVDRLLLRPPAYLRDAGRTGRIFFTRTLDGSTDTYDNVGYAFLRDIREGTRGAVDVVGVSTGEGIVGDGVSARTAHVGMASGELWSLFDARPALGRFFGPQDDRLPVGAPAAVLGYEYWRRELGGDPSVLGRPLRVGGGTFTVVGVAPKGFTGVGLRLVDVWVPLTAGSASSIGAEFASRYNMSWFELVAMRRAGVSETRANALLTRAYVESLRRRIAVQPTARIAHVPLASLQPKAAMYSVLLDRGPKATDGARVAVWVAGVALIVLLVACANVANLLLARAVGREREVAVRVALGVGRARLTRQLLTEVALLAALGAVAGLLLARVGGAFVTRVLIPDIAFGDALADGRTLAVTAAIAMAAGLLASLAPSLRALRPDLVTRLRGGAREGGERHGRTRAALVLAQASLSAVLLVGAGLFVRSLRNAHAVDFGFEPARVLYASVQLRGERLDSVRTATLYARLAERAGELRDVETVGTTFELPYYRGFTTDRVRVPGRDSVTGNAEVHGNTVGLDYFRAMGTRVLRGRVWDPRTPAADTDAVVLSAALAKLVFGTDDVVGRCVIVAENDPAPCRPIIGVVADVRRGDPRQPGVPGFYVPRPEVPRWFDMSGLVIRTRGDAAQQMLAVQRALQPLAPGAAYVSVHAMADLVAPELRPWMVGATLFSAFGALGLLVAVVGLYSVLAYDVAQRRRDIGVRLALGARAGDVLRLVVRRGVAFAAVGVATGVALALAAGRAMGALLFGVSPHDPTTIGVVAVVLVAAAVAASLVPGYRAARIDPATSLKGE</sequence>
<dbReference type="InterPro" id="IPR050250">
    <property type="entry name" value="Macrolide_Exporter_MacB"/>
</dbReference>
<dbReference type="InterPro" id="IPR017800">
    <property type="entry name" value="ADOP"/>
</dbReference>
<feature type="transmembrane region" description="Helical" evidence="7">
    <location>
        <begin position="874"/>
        <end position="893"/>
    </location>
</feature>
<dbReference type="InterPro" id="IPR047928">
    <property type="entry name" value="Perm_prefix_1"/>
</dbReference>
<dbReference type="RefSeq" id="WP_025409426.1">
    <property type="nucleotide sequence ID" value="NZ_CP007128.1"/>
</dbReference>
<dbReference type="InterPro" id="IPR025857">
    <property type="entry name" value="MacB_PCD"/>
</dbReference>
<feature type="transmembrane region" description="Helical" evidence="7">
    <location>
        <begin position="840"/>
        <end position="868"/>
    </location>
</feature>